<keyword evidence="1" id="KW-0472">Membrane</keyword>
<keyword evidence="1" id="KW-0812">Transmembrane</keyword>
<name>A0A1E3X2Z7_9BACT</name>
<protein>
    <recommendedName>
        <fullName evidence="4">Tetratricopeptide repeat protein</fullName>
    </recommendedName>
</protein>
<dbReference type="Proteomes" id="UP000094056">
    <property type="component" value="Unassembled WGS sequence"/>
</dbReference>
<keyword evidence="1" id="KW-1133">Transmembrane helix</keyword>
<dbReference type="InterPro" id="IPR011990">
    <property type="entry name" value="TPR-like_helical_dom_sf"/>
</dbReference>
<comment type="caution">
    <text evidence="2">The sequence shown here is derived from an EMBL/GenBank/DDBJ whole genome shotgun (WGS) entry which is preliminary data.</text>
</comment>
<gene>
    <name evidence="2" type="ORF">SCARUB_04933</name>
</gene>
<dbReference type="EMBL" id="MAYW01000318">
    <property type="protein sequence ID" value="ODS29959.1"/>
    <property type="molecule type" value="Genomic_DNA"/>
</dbReference>
<evidence type="ECO:0000256" key="1">
    <source>
        <dbReference type="SAM" id="Phobius"/>
    </source>
</evidence>
<feature type="transmembrane region" description="Helical" evidence="1">
    <location>
        <begin position="102"/>
        <end position="119"/>
    </location>
</feature>
<evidence type="ECO:0000313" key="3">
    <source>
        <dbReference type="Proteomes" id="UP000094056"/>
    </source>
</evidence>
<accession>A0A1E3X2Z7</accession>
<reference evidence="2 3" key="1">
    <citation type="submission" date="2016-07" db="EMBL/GenBank/DDBJ databases">
        <title>Draft genome of Scalindua rubra, obtained from a brine-seawater interface in the Red Sea, sheds light on salt adaptation in anammox bacteria.</title>
        <authorList>
            <person name="Speth D.R."/>
            <person name="Lagkouvardos I."/>
            <person name="Wang Y."/>
            <person name="Qian P.-Y."/>
            <person name="Dutilh B.E."/>
            <person name="Jetten M.S."/>
        </authorList>
    </citation>
    <scope>NUCLEOTIDE SEQUENCE [LARGE SCALE GENOMIC DNA]</scope>
    <source>
        <strain evidence="2">BSI-1</strain>
    </source>
</reference>
<sequence>FYYEALEWLSQFGDHSSTEYLFYLGYIQSHLGWTEEAIHTLTKYKMREKDRGLISTTSGLLADIYHNDGMLADALSEISIALEIEPDCPLIKKKAEEIVEDLNHYYSGIVMLLISLFLMHSKKGGLYFKYPE</sequence>
<evidence type="ECO:0008006" key="4">
    <source>
        <dbReference type="Google" id="ProtNLM"/>
    </source>
</evidence>
<dbReference type="AlphaFoldDB" id="A0A1E3X2Z7"/>
<evidence type="ECO:0000313" key="2">
    <source>
        <dbReference type="EMBL" id="ODS29959.1"/>
    </source>
</evidence>
<proteinExistence type="predicted"/>
<dbReference type="Gene3D" id="1.25.40.10">
    <property type="entry name" value="Tetratricopeptide repeat domain"/>
    <property type="match status" value="1"/>
</dbReference>
<organism evidence="2 3">
    <name type="scientific">Candidatus Scalindua rubra</name>
    <dbReference type="NCBI Taxonomy" id="1872076"/>
    <lineage>
        <taxon>Bacteria</taxon>
        <taxon>Pseudomonadati</taxon>
        <taxon>Planctomycetota</taxon>
        <taxon>Candidatus Brocadiia</taxon>
        <taxon>Candidatus Brocadiales</taxon>
        <taxon>Candidatus Scalinduaceae</taxon>
        <taxon>Candidatus Scalindua</taxon>
    </lineage>
</organism>
<feature type="non-terminal residue" evidence="2">
    <location>
        <position position="1"/>
    </location>
</feature>
<dbReference type="SUPFAM" id="SSF48452">
    <property type="entry name" value="TPR-like"/>
    <property type="match status" value="1"/>
</dbReference>